<accession>A0A9K3EI56</accession>
<dbReference type="Proteomes" id="UP000215914">
    <property type="component" value="Unassembled WGS sequence"/>
</dbReference>
<keyword evidence="1" id="KW-0472">Membrane</keyword>
<dbReference type="Gramene" id="mRNA:HanXRQr2_Chr13g0590031">
    <property type="protein sequence ID" value="CDS:HanXRQr2_Chr13g0590031.1"/>
    <property type="gene ID" value="HanXRQr2_Chr13g0590031"/>
</dbReference>
<keyword evidence="3" id="KW-1185">Reference proteome</keyword>
<dbReference type="PANTHER" id="PTHR47951">
    <property type="entry name" value="OS08G0547900 PROTEIN"/>
    <property type="match status" value="1"/>
</dbReference>
<reference evidence="2" key="1">
    <citation type="journal article" date="2017" name="Nature">
        <title>The sunflower genome provides insights into oil metabolism, flowering and Asterid evolution.</title>
        <authorList>
            <person name="Badouin H."/>
            <person name="Gouzy J."/>
            <person name="Grassa C.J."/>
            <person name="Murat F."/>
            <person name="Staton S.E."/>
            <person name="Cottret L."/>
            <person name="Lelandais-Briere C."/>
            <person name="Owens G.L."/>
            <person name="Carrere S."/>
            <person name="Mayjonade B."/>
            <person name="Legrand L."/>
            <person name="Gill N."/>
            <person name="Kane N.C."/>
            <person name="Bowers J.E."/>
            <person name="Hubner S."/>
            <person name="Bellec A."/>
            <person name="Berard A."/>
            <person name="Berges H."/>
            <person name="Blanchet N."/>
            <person name="Boniface M.C."/>
            <person name="Brunel D."/>
            <person name="Catrice O."/>
            <person name="Chaidir N."/>
            <person name="Claudel C."/>
            <person name="Donnadieu C."/>
            <person name="Faraut T."/>
            <person name="Fievet G."/>
            <person name="Helmstetter N."/>
            <person name="King M."/>
            <person name="Knapp S.J."/>
            <person name="Lai Z."/>
            <person name="Le Paslier M.C."/>
            <person name="Lippi Y."/>
            <person name="Lorenzon L."/>
            <person name="Mandel J.R."/>
            <person name="Marage G."/>
            <person name="Marchand G."/>
            <person name="Marquand E."/>
            <person name="Bret-Mestries E."/>
            <person name="Morien E."/>
            <person name="Nambeesan S."/>
            <person name="Nguyen T."/>
            <person name="Pegot-Espagnet P."/>
            <person name="Pouilly N."/>
            <person name="Raftis F."/>
            <person name="Sallet E."/>
            <person name="Schiex T."/>
            <person name="Thomas J."/>
            <person name="Vandecasteele C."/>
            <person name="Vares D."/>
            <person name="Vear F."/>
            <person name="Vautrin S."/>
            <person name="Crespi M."/>
            <person name="Mangin B."/>
            <person name="Burke J.M."/>
            <person name="Salse J."/>
            <person name="Munos S."/>
            <person name="Vincourt P."/>
            <person name="Rieseberg L.H."/>
            <person name="Langlade N.B."/>
        </authorList>
    </citation>
    <scope>NUCLEOTIDE SEQUENCE</scope>
    <source>
        <tissue evidence="2">Leaves</tissue>
    </source>
</reference>
<feature type="transmembrane region" description="Helical" evidence="1">
    <location>
        <begin position="12"/>
        <end position="33"/>
    </location>
</feature>
<evidence type="ECO:0000313" key="2">
    <source>
        <dbReference type="EMBL" id="KAF5773570.1"/>
    </source>
</evidence>
<evidence type="ECO:0000256" key="1">
    <source>
        <dbReference type="SAM" id="Phobius"/>
    </source>
</evidence>
<dbReference type="GO" id="GO:0016705">
    <property type="term" value="F:oxidoreductase activity, acting on paired donors, with incorporation or reduction of molecular oxygen"/>
    <property type="evidence" value="ECO:0007669"/>
    <property type="project" value="InterPro"/>
</dbReference>
<reference evidence="2" key="2">
    <citation type="submission" date="2020-06" db="EMBL/GenBank/DDBJ databases">
        <title>Helianthus annuus Genome sequencing and assembly Release 2.</title>
        <authorList>
            <person name="Gouzy J."/>
            <person name="Langlade N."/>
            <person name="Munos S."/>
        </authorList>
    </citation>
    <scope>NUCLEOTIDE SEQUENCE</scope>
    <source>
        <tissue evidence="2">Leaves</tissue>
    </source>
</reference>
<name>A0A9K3EI56_HELAN</name>
<organism evidence="2 3">
    <name type="scientific">Helianthus annuus</name>
    <name type="common">Common sunflower</name>
    <dbReference type="NCBI Taxonomy" id="4232"/>
    <lineage>
        <taxon>Eukaryota</taxon>
        <taxon>Viridiplantae</taxon>
        <taxon>Streptophyta</taxon>
        <taxon>Embryophyta</taxon>
        <taxon>Tracheophyta</taxon>
        <taxon>Spermatophyta</taxon>
        <taxon>Magnoliopsida</taxon>
        <taxon>eudicotyledons</taxon>
        <taxon>Gunneridae</taxon>
        <taxon>Pentapetalae</taxon>
        <taxon>asterids</taxon>
        <taxon>campanulids</taxon>
        <taxon>Asterales</taxon>
        <taxon>Asteraceae</taxon>
        <taxon>Asteroideae</taxon>
        <taxon>Heliantheae alliance</taxon>
        <taxon>Heliantheae</taxon>
        <taxon>Helianthus</taxon>
    </lineage>
</organism>
<dbReference type="GO" id="GO:0005506">
    <property type="term" value="F:iron ion binding"/>
    <property type="evidence" value="ECO:0007669"/>
    <property type="project" value="InterPro"/>
</dbReference>
<dbReference type="GO" id="GO:0004497">
    <property type="term" value="F:monooxygenase activity"/>
    <property type="evidence" value="ECO:0007669"/>
    <property type="project" value="InterPro"/>
</dbReference>
<proteinExistence type="predicted"/>
<dbReference type="EMBL" id="MNCJ02000328">
    <property type="protein sequence ID" value="KAF5773570.1"/>
    <property type="molecule type" value="Genomic_DNA"/>
</dbReference>
<dbReference type="Pfam" id="PF00067">
    <property type="entry name" value="p450"/>
    <property type="match status" value="1"/>
</dbReference>
<dbReference type="AlphaFoldDB" id="A0A9K3EI56"/>
<protein>
    <submittedName>
        <fullName evidence="2">Cytochrome P450</fullName>
    </submittedName>
</protein>
<gene>
    <name evidence="2" type="ORF">HanXRQr2_Chr13g0590031</name>
</gene>
<dbReference type="InterPro" id="IPR036396">
    <property type="entry name" value="Cyt_P450_sf"/>
</dbReference>
<dbReference type="Gene3D" id="1.10.630.10">
    <property type="entry name" value="Cytochrome P450"/>
    <property type="match status" value="1"/>
</dbReference>
<dbReference type="PANTHER" id="PTHR47951:SF7">
    <property type="entry name" value="FLAVONOID 3',5'-HYDROXYLASE-LIKE ISOFORM X1"/>
    <property type="match status" value="1"/>
</dbReference>
<dbReference type="SUPFAM" id="SSF48264">
    <property type="entry name" value="Cytochrome P450"/>
    <property type="match status" value="1"/>
</dbReference>
<keyword evidence="1" id="KW-0812">Transmembrane</keyword>
<keyword evidence="1" id="KW-1133">Transmembrane helix</keyword>
<comment type="caution">
    <text evidence="2">The sequence shown here is derived from an EMBL/GenBank/DDBJ whole genome shotgun (WGS) entry which is preliminary data.</text>
</comment>
<dbReference type="GO" id="GO:0020037">
    <property type="term" value="F:heme binding"/>
    <property type="evidence" value="ECO:0007669"/>
    <property type="project" value="InterPro"/>
</dbReference>
<evidence type="ECO:0000313" key="3">
    <source>
        <dbReference type="Proteomes" id="UP000215914"/>
    </source>
</evidence>
<sequence>MVSWWWEMSNNNNLALCIIITLTLLIILAILWFKFTLSTTSNGAPSLPPGPYSLPIVGYLPFLGPDLHKQFTNMARTYGPIFKFYIGSKLHVVVNTPDLAKIVVRDQDEIFANHNLTVAASIITYGGQDIAWAHNNAHWRNLRKMFVHEVLSNKNLDACSPFRRDEVRKTIKNVYCKIGTKVNISEISFSTEANVVTNMVWENSANHGAKDGHLGFELQMVVSKIVELLGKPNMSDYFPSLAWFDLQGVERDMKAQLKKIDQILERIIDDRSNLTLKG</sequence>
<dbReference type="InterPro" id="IPR001128">
    <property type="entry name" value="Cyt_P450"/>
</dbReference>